<feature type="transmembrane region" description="Helical" evidence="6">
    <location>
        <begin position="354"/>
        <end position="376"/>
    </location>
</feature>
<dbReference type="SUPFAM" id="SSF103473">
    <property type="entry name" value="MFS general substrate transporter"/>
    <property type="match status" value="1"/>
</dbReference>
<feature type="transmembrane region" description="Helical" evidence="6">
    <location>
        <begin position="129"/>
        <end position="154"/>
    </location>
</feature>
<feature type="transmembrane region" description="Helical" evidence="6">
    <location>
        <begin position="7"/>
        <end position="30"/>
    </location>
</feature>
<dbReference type="InterPro" id="IPR036259">
    <property type="entry name" value="MFS_trans_sf"/>
</dbReference>
<gene>
    <name evidence="8" type="ordered locus">ASAC_0042</name>
</gene>
<evidence type="ECO:0000256" key="4">
    <source>
        <dbReference type="ARBA" id="ARBA00022989"/>
    </source>
</evidence>
<evidence type="ECO:0000256" key="2">
    <source>
        <dbReference type="ARBA" id="ARBA00010992"/>
    </source>
</evidence>
<feature type="domain" description="Major facilitator superfamily (MFS) profile" evidence="7">
    <location>
        <begin position="1"/>
        <end position="379"/>
    </location>
</feature>
<dbReference type="STRING" id="666510.ASAC_0042"/>
<dbReference type="InterPro" id="IPR020846">
    <property type="entry name" value="MFS_dom"/>
</dbReference>
<feature type="transmembrane region" description="Helical" evidence="6">
    <location>
        <begin position="328"/>
        <end position="348"/>
    </location>
</feature>
<dbReference type="PANTHER" id="PTHR48022">
    <property type="entry name" value="PLASTIDIC GLUCOSE TRANSPORTER 4"/>
    <property type="match status" value="1"/>
</dbReference>
<name>D9PZG2_ACIS3</name>
<evidence type="ECO:0000256" key="3">
    <source>
        <dbReference type="ARBA" id="ARBA00022692"/>
    </source>
</evidence>
<feature type="transmembrane region" description="Helical" evidence="6">
    <location>
        <begin position="72"/>
        <end position="89"/>
    </location>
</feature>
<dbReference type="PROSITE" id="PS50850">
    <property type="entry name" value="MFS"/>
    <property type="match status" value="1"/>
</dbReference>
<protein>
    <submittedName>
        <fullName evidence="8">Major facilitator transporter</fullName>
    </submittedName>
</protein>
<evidence type="ECO:0000256" key="6">
    <source>
        <dbReference type="SAM" id="Phobius"/>
    </source>
</evidence>
<dbReference type="GO" id="GO:0005351">
    <property type="term" value="F:carbohydrate:proton symporter activity"/>
    <property type="evidence" value="ECO:0007669"/>
    <property type="project" value="TreeGrafter"/>
</dbReference>
<dbReference type="eggNOG" id="arCOG02793">
    <property type="taxonomic scope" value="Archaea"/>
</dbReference>
<dbReference type="Pfam" id="PF00083">
    <property type="entry name" value="Sugar_tr"/>
    <property type="match status" value="1"/>
</dbReference>
<dbReference type="HOGENOM" id="CLU_055959_0_0_2"/>
<dbReference type="OrthoDB" id="117970at2157"/>
<dbReference type="InterPro" id="IPR005828">
    <property type="entry name" value="MFS_sugar_transport-like"/>
</dbReference>
<feature type="transmembrane region" description="Helical" evidence="6">
    <location>
        <begin position="42"/>
        <end position="60"/>
    </location>
</feature>
<dbReference type="Gene3D" id="1.20.1250.20">
    <property type="entry name" value="MFS general substrate transporter like domains"/>
    <property type="match status" value="2"/>
</dbReference>
<dbReference type="InterPro" id="IPR050360">
    <property type="entry name" value="MFS_Sugar_Transporters"/>
</dbReference>
<reference evidence="8 9" key="1">
    <citation type="journal article" date="2010" name="Appl. Environ. Microbiol.">
        <title>The genome sequence of the crenarchaeon Acidilobus saccharovorans supports a new order, Acidilobales, and suggests an important ecological role in terrestrial acidic hot springs.</title>
        <authorList>
            <person name="Mardanov A.V."/>
            <person name="Svetlitchnyi V.A."/>
            <person name="Beletsky A.V."/>
            <person name="Prokofeva M.I."/>
            <person name="Bonch-Osmolovskaya E.A."/>
            <person name="Ravin N.V."/>
            <person name="Skryabin K.G."/>
        </authorList>
    </citation>
    <scope>NUCLEOTIDE SEQUENCE [LARGE SCALE GENOMIC DNA]</scope>
    <source>
        <strain evidence="9">DSM 16705 / JCM 18335 / VKM B-2471 / 345-15</strain>
    </source>
</reference>
<dbReference type="RefSeq" id="WP_013265962.1">
    <property type="nucleotide sequence ID" value="NC_014374.1"/>
</dbReference>
<organism evidence="8 9">
    <name type="scientific">Acidilobus saccharovorans (strain DSM 16705 / JCM 18335 / VKM B-2471 / 345-15)</name>
    <dbReference type="NCBI Taxonomy" id="666510"/>
    <lineage>
        <taxon>Archaea</taxon>
        <taxon>Thermoproteota</taxon>
        <taxon>Thermoprotei</taxon>
        <taxon>Acidilobales</taxon>
        <taxon>Acidilobaceae</taxon>
        <taxon>Acidilobus</taxon>
    </lineage>
</organism>
<dbReference type="PANTHER" id="PTHR48022:SF2">
    <property type="entry name" value="PLASTIDIC GLUCOSE TRANSPORTER 4"/>
    <property type="match status" value="1"/>
</dbReference>
<proteinExistence type="inferred from homology"/>
<evidence type="ECO:0000259" key="7">
    <source>
        <dbReference type="PROSITE" id="PS50850"/>
    </source>
</evidence>
<sequence length="399" mass="43032">MSGRRLPVIVASATVTMFAWGVVLALAPLLTEWPVVPSSYDVYLLVASPASLLAGSFIMGRFTDAFGRKSGFIVDMVLFAASIPFILFATGPLDLIVGIALAEFSLGGDETTLLAYLAEEAPEAHRGKILVGVTNAANVGALTASAISLVTSFSVGLQRLAFALLLASAVPVIVVTRFMAPESFRWLKYRSGERVSLGRGDYAVRVYLLLTMAITVVLTYALMALVIGPYLFPRLTSLIVFTYNLGESLAGFALLPIIDSTSRRTFPFIAYLGGVITMALFIPQYVVARSSLMAFESLLFLNGVFGEMAWAARVVLEPELFPTRLRATGVGAVRAAAYALYTASIFFTQPFSEFSYLVYNVGLWAVGLSGAALWLARGMDTARRPLEAISDIQVPVRKR</sequence>
<dbReference type="KEGG" id="asc:ASAC_0042"/>
<keyword evidence="3 6" id="KW-0812">Transmembrane</keyword>
<evidence type="ECO:0000313" key="8">
    <source>
        <dbReference type="EMBL" id="ADL18450.1"/>
    </source>
</evidence>
<feature type="transmembrane region" description="Helical" evidence="6">
    <location>
        <begin position="206"/>
        <end position="232"/>
    </location>
</feature>
<feature type="transmembrane region" description="Helical" evidence="6">
    <location>
        <begin position="95"/>
        <end position="117"/>
    </location>
</feature>
<dbReference type="Proteomes" id="UP000000346">
    <property type="component" value="Chromosome"/>
</dbReference>
<feature type="transmembrane region" description="Helical" evidence="6">
    <location>
        <begin position="298"/>
        <end position="316"/>
    </location>
</feature>
<dbReference type="GO" id="GO:0016020">
    <property type="term" value="C:membrane"/>
    <property type="evidence" value="ECO:0007669"/>
    <property type="project" value="UniProtKB-SubCell"/>
</dbReference>
<keyword evidence="9" id="KW-1185">Reference proteome</keyword>
<keyword evidence="5 6" id="KW-0472">Membrane</keyword>
<comment type="subcellular location">
    <subcellularLocation>
        <location evidence="1">Membrane</location>
        <topology evidence="1">Multi-pass membrane protein</topology>
    </subcellularLocation>
</comment>
<evidence type="ECO:0000256" key="5">
    <source>
        <dbReference type="ARBA" id="ARBA00023136"/>
    </source>
</evidence>
<evidence type="ECO:0000256" key="1">
    <source>
        <dbReference type="ARBA" id="ARBA00004141"/>
    </source>
</evidence>
<evidence type="ECO:0000313" key="9">
    <source>
        <dbReference type="Proteomes" id="UP000000346"/>
    </source>
</evidence>
<dbReference type="EMBL" id="CP001742">
    <property type="protein sequence ID" value="ADL18450.1"/>
    <property type="molecule type" value="Genomic_DNA"/>
</dbReference>
<keyword evidence="4 6" id="KW-1133">Transmembrane helix</keyword>
<dbReference type="GeneID" id="9498253"/>
<accession>D9PZG2</accession>
<comment type="similarity">
    <text evidence="2">Belongs to the major facilitator superfamily. Sugar transporter (TC 2.A.1.1) family.</text>
</comment>
<feature type="transmembrane region" description="Helical" evidence="6">
    <location>
        <begin position="238"/>
        <end position="258"/>
    </location>
</feature>
<dbReference type="InParanoid" id="D9PZG2"/>
<dbReference type="AlphaFoldDB" id="D9PZG2"/>
<feature type="transmembrane region" description="Helical" evidence="6">
    <location>
        <begin position="160"/>
        <end position="180"/>
    </location>
</feature>
<feature type="transmembrane region" description="Helical" evidence="6">
    <location>
        <begin position="265"/>
        <end position="286"/>
    </location>
</feature>